<accession>A0A9X1G0G7</accession>
<dbReference type="EMBL" id="JAHXDN010000012">
    <property type="protein sequence ID" value="MBW4710837.1"/>
    <property type="molecule type" value="Genomic_DNA"/>
</dbReference>
<dbReference type="AlphaFoldDB" id="A0A9X1G0G7"/>
<dbReference type="RefSeq" id="WP_219508132.1">
    <property type="nucleotide sequence ID" value="NZ_JAHXDN010000012.1"/>
</dbReference>
<keyword evidence="1" id="KW-0732">Signal</keyword>
<reference evidence="2" key="1">
    <citation type="submission" date="2021-07" db="EMBL/GenBank/DDBJ databases">
        <title>Roseobacter insulae sp. nov., isolated from a tidal flat.</title>
        <authorList>
            <person name="Park S."/>
            <person name="Yoon J.-H."/>
        </authorList>
    </citation>
    <scope>NUCLEOTIDE SEQUENCE</scope>
    <source>
        <strain evidence="2">YSTF-M11</strain>
    </source>
</reference>
<feature type="chain" id="PRO_5040847355" evidence="1">
    <location>
        <begin position="21"/>
        <end position="86"/>
    </location>
</feature>
<dbReference type="Proteomes" id="UP001138661">
    <property type="component" value="Unassembled WGS sequence"/>
</dbReference>
<name>A0A9X1G0G7_9RHOB</name>
<sequence length="86" mass="8976">MQILASVSVVSIATMSAILAMNLAGCAGTPNAEPIQMSDQSIMTRDVFFATTRVASDDGQIFNGTHSDVTHFGRVQVGVPATHQPG</sequence>
<feature type="signal peptide" evidence="1">
    <location>
        <begin position="1"/>
        <end position="20"/>
    </location>
</feature>
<gene>
    <name evidence="2" type="ORF">KX928_23860</name>
</gene>
<evidence type="ECO:0000313" key="3">
    <source>
        <dbReference type="Proteomes" id="UP001138661"/>
    </source>
</evidence>
<protein>
    <submittedName>
        <fullName evidence="2">Uncharacterized protein</fullName>
    </submittedName>
</protein>
<keyword evidence="3" id="KW-1185">Reference proteome</keyword>
<organism evidence="2 3">
    <name type="scientific">Roseobacter insulae</name>
    <dbReference type="NCBI Taxonomy" id="2859783"/>
    <lineage>
        <taxon>Bacteria</taxon>
        <taxon>Pseudomonadati</taxon>
        <taxon>Pseudomonadota</taxon>
        <taxon>Alphaproteobacteria</taxon>
        <taxon>Rhodobacterales</taxon>
        <taxon>Roseobacteraceae</taxon>
        <taxon>Roseobacter</taxon>
    </lineage>
</organism>
<evidence type="ECO:0000256" key="1">
    <source>
        <dbReference type="SAM" id="SignalP"/>
    </source>
</evidence>
<evidence type="ECO:0000313" key="2">
    <source>
        <dbReference type="EMBL" id="MBW4710837.1"/>
    </source>
</evidence>
<proteinExistence type="predicted"/>
<comment type="caution">
    <text evidence="2">The sequence shown here is derived from an EMBL/GenBank/DDBJ whole genome shotgun (WGS) entry which is preliminary data.</text>
</comment>